<evidence type="ECO:0000256" key="3">
    <source>
        <dbReference type="ARBA" id="ARBA00022473"/>
    </source>
</evidence>
<dbReference type="SMART" id="SM00630">
    <property type="entry name" value="Sema"/>
    <property type="match status" value="1"/>
</dbReference>
<dbReference type="FunFam" id="2.130.10.10:FF:000223">
    <property type="entry name" value="semaphorin-7A isoform X1"/>
    <property type="match status" value="1"/>
</dbReference>
<evidence type="ECO:0000313" key="16">
    <source>
        <dbReference type="EMBL" id="KAL2084373.1"/>
    </source>
</evidence>
<feature type="signal peptide" evidence="13">
    <location>
        <begin position="1"/>
        <end position="15"/>
    </location>
</feature>
<dbReference type="SUPFAM" id="SSF48726">
    <property type="entry name" value="Immunoglobulin"/>
    <property type="match status" value="1"/>
</dbReference>
<evidence type="ECO:0000256" key="7">
    <source>
        <dbReference type="ARBA" id="ARBA00022989"/>
    </source>
</evidence>
<evidence type="ECO:0000256" key="2">
    <source>
        <dbReference type="ARBA" id="ARBA00009492"/>
    </source>
</evidence>
<evidence type="ECO:0000256" key="10">
    <source>
        <dbReference type="ARBA" id="ARBA00023180"/>
    </source>
</evidence>
<proteinExistence type="inferred from homology"/>
<dbReference type="InterPro" id="IPR007110">
    <property type="entry name" value="Ig-like_dom"/>
</dbReference>
<evidence type="ECO:0000256" key="5">
    <source>
        <dbReference type="ARBA" id="ARBA00022782"/>
    </source>
</evidence>
<evidence type="ECO:0000256" key="1">
    <source>
        <dbReference type="ARBA" id="ARBA00004370"/>
    </source>
</evidence>
<keyword evidence="8" id="KW-0472">Membrane</keyword>
<dbReference type="Gene3D" id="2.60.40.10">
    <property type="entry name" value="Immunoglobulins"/>
    <property type="match status" value="1"/>
</dbReference>
<dbReference type="InterPro" id="IPR013783">
    <property type="entry name" value="Ig-like_fold"/>
</dbReference>
<dbReference type="InterPro" id="IPR002165">
    <property type="entry name" value="Plexin_repeat"/>
</dbReference>
<organism evidence="16 17">
    <name type="scientific">Coilia grayii</name>
    <name type="common">Gray's grenadier anchovy</name>
    <dbReference type="NCBI Taxonomy" id="363190"/>
    <lineage>
        <taxon>Eukaryota</taxon>
        <taxon>Metazoa</taxon>
        <taxon>Chordata</taxon>
        <taxon>Craniata</taxon>
        <taxon>Vertebrata</taxon>
        <taxon>Euteleostomi</taxon>
        <taxon>Actinopterygii</taxon>
        <taxon>Neopterygii</taxon>
        <taxon>Teleostei</taxon>
        <taxon>Clupei</taxon>
        <taxon>Clupeiformes</taxon>
        <taxon>Clupeoidei</taxon>
        <taxon>Engraulidae</taxon>
        <taxon>Coilinae</taxon>
        <taxon>Coilia</taxon>
    </lineage>
</organism>
<name>A0ABD1JB16_9TELE</name>
<dbReference type="Proteomes" id="UP001591681">
    <property type="component" value="Unassembled WGS sequence"/>
</dbReference>
<feature type="chain" id="PRO_5044855796" description="Semaphorin-1A" evidence="13">
    <location>
        <begin position="16"/>
        <end position="637"/>
    </location>
</feature>
<evidence type="ECO:0000259" key="15">
    <source>
        <dbReference type="PROSITE" id="PS51004"/>
    </source>
</evidence>
<evidence type="ECO:0000256" key="4">
    <source>
        <dbReference type="ARBA" id="ARBA00022692"/>
    </source>
</evidence>
<dbReference type="InterPro" id="IPR036179">
    <property type="entry name" value="Ig-like_dom_sf"/>
</dbReference>
<evidence type="ECO:0000259" key="14">
    <source>
        <dbReference type="PROSITE" id="PS50835"/>
    </source>
</evidence>
<dbReference type="FunFam" id="2.60.40.10:FF:001170">
    <property type="entry name" value="Sema domain, immunoglobulin domain (Ig), short basic domain, secreted, (Semaphorin) 3F"/>
    <property type="match status" value="1"/>
</dbReference>
<dbReference type="Gene3D" id="3.30.1680.10">
    <property type="entry name" value="ligand-binding face of the semaphorins, domain 2"/>
    <property type="match status" value="1"/>
</dbReference>
<comment type="similarity">
    <text evidence="2">Belongs to the semaphorin family.</text>
</comment>
<dbReference type="Pfam" id="PF01437">
    <property type="entry name" value="PSI"/>
    <property type="match status" value="1"/>
</dbReference>
<dbReference type="EMBL" id="JBHFQA010000017">
    <property type="protein sequence ID" value="KAL2084373.1"/>
    <property type="molecule type" value="Genomic_DNA"/>
</dbReference>
<dbReference type="PROSITE" id="PS51004">
    <property type="entry name" value="SEMA"/>
    <property type="match status" value="1"/>
</dbReference>
<evidence type="ECO:0000256" key="13">
    <source>
        <dbReference type="SAM" id="SignalP"/>
    </source>
</evidence>
<keyword evidence="7" id="KW-1133">Transmembrane helix</keyword>
<dbReference type="AlphaFoldDB" id="A0ABD1JB16"/>
<keyword evidence="4" id="KW-0812">Transmembrane</keyword>
<feature type="domain" description="Ig-like" evidence="14">
    <location>
        <begin position="524"/>
        <end position="605"/>
    </location>
</feature>
<dbReference type="InterPro" id="IPR027231">
    <property type="entry name" value="Semaphorin"/>
</dbReference>
<keyword evidence="6" id="KW-0524">Neurogenesis</keyword>
<dbReference type="Gene3D" id="2.130.10.10">
    <property type="entry name" value="YVTN repeat-like/Quinoprotein amine dehydrogenase"/>
    <property type="match status" value="1"/>
</dbReference>
<reference evidence="16 17" key="1">
    <citation type="submission" date="2024-09" db="EMBL/GenBank/DDBJ databases">
        <title>A chromosome-level genome assembly of Gray's grenadier anchovy, Coilia grayii.</title>
        <authorList>
            <person name="Fu Z."/>
        </authorList>
    </citation>
    <scope>NUCLEOTIDE SEQUENCE [LARGE SCALE GENOMIC DNA]</scope>
    <source>
        <strain evidence="16">G4</strain>
        <tissue evidence="16">Muscle</tissue>
    </source>
</reference>
<comment type="caution">
    <text evidence="12">Lacks conserved residue(s) required for the propagation of feature annotation.</text>
</comment>
<dbReference type="SUPFAM" id="SSF103575">
    <property type="entry name" value="Plexin repeat"/>
    <property type="match status" value="1"/>
</dbReference>
<protein>
    <recommendedName>
        <fullName evidence="11">Semaphorin-1A</fullName>
    </recommendedName>
</protein>
<evidence type="ECO:0000256" key="8">
    <source>
        <dbReference type="ARBA" id="ARBA00023136"/>
    </source>
</evidence>
<dbReference type="GO" id="GO:0007411">
    <property type="term" value="P:axon guidance"/>
    <property type="evidence" value="ECO:0007669"/>
    <property type="project" value="UniProtKB-ARBA"/>
</dbReference>
<keyword evidence="17" id="KW-1185">Reference proteome</keyword>
<evidence type="ECO:0000256" key="12">
    <source>
        <dbReference type="PROSITE-ProRule" id="PRU00352"/>
    </source>
</evidence>
<comment type="caution">
    <text evidence="16">The sequence shown here is derived from an EMBL/GenBank/DDBJ whole genome shotgun (WGS) entry which is preliminary data.</text>
</comment>
<keyword evidence="9" id="KW-1015">Disulfide bond</keyword>
<dbReference type="FunFam" id="3.30.1680.10:FF:000016">
    <property type="entry name" value="Putative Semaphorin-6B"/>
    <property type="match status" value="1"/>
</dbReference>
<keyword evidence="5" id="KW-0221">Differentiation</keyword>
<dbReference type="InterPro" id="IPR001627">
    <property type="entry name" value="Semap_dom"/>
</dbReference>
<evidence type="ECO:0000256" key="9">
    <source>
        <dbReference type="ARBA" id="ARBA00023157"/>
    </source>
</evidence>
<accession>A0ABD1JB16</accession>
<evidence type="ECO:0000313" key="17">
    <source>
        <dbReference type="Proteomes" id="UP001591681"/>
    </source>
</evidence>
<sequence>MHWILLASLFSVVWAERTPRLKFVIREPDRYHFEKPENYMTVYHKQGTDVLYVGGQAVIYMLTFTDKGVQDIKIPVATNQNARDTCFSRTTWGKLECDNFITVIEQVNDTFVVCGTNAGSPKCWHMVRAFLLFFEVPKDGHMAPASDISPPFPSHRSISLSAEGSLYSALSAVDKQQGSIRRVSGAGRLLRTENKWLLSPQFAGAALIPASHKYQQEIYFMFSEINKTATVDEEPYRARIGRVCLTDEGGVKNILPDSWTTFLKARVMCGSGSTFQQYNNIKRAYVLTAQENRTGLMYGLFSNAWETTVVCAYSIEDIDQVFATSKLKGYNSPLPGHRPGTCTMNTTTPPNTKVLEVMRDHPEIENVIRPIGGAPLDLPTEDHFTHIVMGTALAVNGEHYSVVYLGTEQGKVLKVLHTLEEAFIISQFSLFHNEGPVLSMAIDSQKGHLYVGTSTEIQRVPLADCGRYGDSCRECILSRDPYCGWDSAKKKCLAIPAAYNISTGALIQNLDHSNATFCGDAKAPKSRTTVPKDVLVDSKGPVLLPCPIRSYHATYRWEKDDSNKHYPCTVSGTSCVLAPTPELPMKDGVFRCVAVEDGFKQEVVSYRLVFNGSPLPASLASSLGLSVLLAAATLWLL</sequence>
<dbReference type="SUPFAM" id="SSF101912">
    <property type="entry name" value="Sema domain"/>
    <property type="match status" value="1"/>
</dbReference>
<keyword evidence="10" id="KW-0325">Glycoprotein</keyword>
<dbReference type="InterPro" id="IPR015943">
    <property type="entry name" value="WD40/YVTN_repeat-like_dom_sf"/>
</dbReference>
<dbReference type="PANTHER" id="PTHR11036:SF85">
    <property type="entry name" value="SI:CH211-113G11.6 ISOFORM X1"/>
    <property type="match status" value="1"/>
</dbReference>
<evidence type="ECO:0000256" key="11">
    <source>
        <dbReference type="ARBA" id="ARBA00074143"/>
    </source>
</evidence>
<dbReference type="InterPro" id="IPR036352">
    <property type="entry name" value="Semap_dom_sf"/>
</dbReference>
<dbReference type="InterPro" id="IPR016201">
    <property type="entry name" value="PSI"/>
</dbReference>
<comment type="subcellular location">
    <subcellularLocation>
        <location evidence="1">Membrane</location>
    </subcellularLocation>
</comment>
<dbReference type="PROSITE" id="PS50835">
    <property type="entry name" value="IG_LIKE"/>
    <property type="match status" value="1"/>
</dbReference>
<keyword evidence="3" id="KW-0217">Developmental protein</keyword>
<dbReference type="PANTHER" id="PTHR11036">
    <property type="entry name" value="SEMAPHORIN"/>
    <property type="match status" value="1"/>
</dbReference>
<dbReference type="GO" id="GO:0016020">
    <property type="term" value="C:membrane"/>
    <property type="evidence" value="ECO:0007669"/>
    <property type="project" value="UniProtKB-SubCell"/>
</dbReference>
<evidence type="ECO:0000256" key="6">
    <source>
        <dbReference type="ARBA" id="ARBA00022902"/>
    </source>
</evidence>
<feature type="domain" description="Sema" evidence="15">
    <location>
        <begin position="20"/>
        <end position="462"/>
    </location>
</feature>
<keyword evidence="13" id="KW-0732">Signal</keyword>
<dbReference type="SMART" id="SM00423">
    <property type="entry name" value="PSI"/>
    <property type="match status" value="1"/>
</dbReference>
<gene>
    <name evidence="16" type="ORF">ACEWY4_019891</name>
</gene>
<dbReference type="Pfam" id="PF01403">
    <property type="entry name" value="Sema"/>
    <property type="match status" value="1"/>
</dbReference>